<sequence length="29" mass="3355">MRAVEEHRRELHANDDPKIITGPENLPES</sequence>
<keyword evidence="3" id="KW-1185">Reference proteome</keyword>
<dbReference type="AlphaFoldDB" id="A0A1H8PCN6"/>
<dbReference type="EMBL" id="FOCX01000012">
    <property type="protein sequence ID" value="SEO39454.1"/>
    <property type="molecule type" value="Genomic_DNA"/>
</dbReference>
<evidence type="ECO:0000313" key="2">
    <source>
        <dbReference type="EMBL" id="SEO39454.1"/>
    </source>
</evidence>
<organism evidence="2 3">
    <name type="scientific">Halorientalis persicus</name>
    <dbReference type="NCBI Taxonomy" id="1367881"/>
    <lineage>
        <taxon>Archaea</taxon>
        <taxon>Methanobacteriati</taxon>
        <taxon>Methanobacteriota</taxon>
        <taxon>Stenosarchaea group</taxon>
        <taxon>Halobacteria</taxon>
        <taxon>Halobacteriales</taxon>
        <taxon>Haloarculaceae</taxon>
        <taxon>Halorientalis</taxon>
    </lineage>
</organism>
<gene>
    <name evidence="2" type="ORF">SAMN05216388_10121</name>
</gene>
<protein>
    <submittedName>
        <fullName evidence="2">Uncharacterized protein</fullName>
    </submittedName>
</protein>
<name>A0A1H8PCN6_9EURY</name>
<feature type="compositionally biased region" description="Basic and acidic residues" evidence="1">
    <location>
        <begin position="1"/>
        <end position="18"/>
    </location>
</feature>
<dbReference type="Proteomes" id="UP000198775">
    <property type="component" value="Unassembled WGS sequence"/>
</dbReference>
<evidence type="ECO:0000313" key="3">
    <source>
        <dbReference type="Proteomes" id="UP000198775"/>
    </source>
</evidence>
<reference evidence="3" key="1">
    <citation type="submission" date="2016-10" db="EMBL/GenBank/DDBJ databases">
        <authorList>
            <person name="Varghese N."/>
            <person name="Submissions S."/>
        </authorList>
    </citation>
    <scope>NUCLEOTIDE SEQUENCE [LARGE SCALE GENOMIC DNA]</scope>
    <source>
        <strain evidence="3">IBRC-M 10043</strain>
    </source>
</reference>
<proteinExistence type="predicted"/>
<accession>A0A1H8PCN6</accession>
<evidence type="ECO:0000256" key="1">
    <source>
        <dbReference type="SAM" id="MobiDB-lite"/>
    </source>
</evidence>
<feature type="region of interest" description="Disordered" evidence="1">
    <location>
        <begin position="1"/>
        <end position="29"/>
    </location>
</feature>